<proteinExistence type="predicted"/>
<dbReference type="PANTHER" id="PTHR44329">
    <property type="entry name" value="SERINE/THREONINE-PROTEIN KINASE TNNI3K-RELATED"/>
    <property type="match status" value="1"/>
</dbReference>
<dbReference type="AlphaFoldDB" id="A0A448ZD58"/>
<evidence type="ECO:0000313" key="2">
    <source>
        <dbReference type="EMBL" id="VEU39940.1"/>
    </source>
</evidence>
<dbReference type="Proteomes" id="UP000291116">
    <property type="component" value="Unassembled WGS sequence"/>
</dbReference>
<dbReference type="Gene3D" id="1.10.510.10">
    <property type="entry name" value="Transferase(Phosphotransferase) domain 1"/>
    <property type="match status" value="1"/>
</dbReference>
<organism evidence="2 3">
    <name type="scientific">Pseudo-nitzschia multistriata</name>
    <dbReference type="NCBI Taxonomy" id="183589"/>
    <lineage>
        <taxon>Eukaryota</taxon>
        <taxon>Sar</taxon>
        <taxon>Stramenopiles</taxon>
        <taxon>Ochrophyta</taxon>
        <taxon>Bacillariophyta</taxon>
        <taxon>Bacillariophyceae</taxon>
        <taxon>Bacillariophycidae</taxon>
        <taxon>Bacillariales</taxon>
        <taxon>Bacillariaceae</taxon>
        <taxon>Pseudo-nitzschia</taxon>
    </lineage>
</organism>
<reference evidence="2 3" key="1">
    <citation type="submission" date="2019-01" db="EMBL/GenBank/DDBJ databases">
        <authorList>
            <person name="Ferrante I. M."/>
        </authorList>
    </citation>
    <scope>NUCLEOTIDE SEQUENCE [LARGE SCALE GENOMIC DNA]</scope>
    <source>
        <strain evidence="2 3">B856</strain>
    </source>
</reference>
<dbReference type="OrthoDB" id="41771at2759"/>
<dbReference type="EMBL" id="CAACVS010000247">
    <property type="protein sequence ID" value="VEU39940.1"/>
    <property type="molecule type" value="Genomic_DNA"/>
</dbReference>
<dbReference type="Pfam" id="PF07714">
    <property type="entry name" value="PK_Tyr_Ser-Thr"/>
    <property type="match status" value="1"/>
</dbReference>
<dbReference type="GO" id="GO:0005524">
    <property type="term" value="F:ATP binding"/>
    <property type="evidence" value="ECO:0007669"/>
    <property type="project" value="InterPro"/>
</dbReference>
<protein>
    <recommendedName>
        <fullName evidence="1">Protein kinase domain-containing protein</fullName>
    </recommendedName>
</protein>
<keyword evidence="3" id="KW-1185">Reference proteome</keyword>
<gene>
    <name evidence="2" type="ORF">PSNMU_V1.4_AUG-EV-PASAV3_0068180</name>
</gene>
<dbReference type="InterPro" id="IPR001245">
    <property type="entry name" value="Ser-Thr/Tyr_kinase_cat_dom"/>
</dbReference>
<sequence>MYSGNNYQAIDFEFIRMDAMVAERLTASPRIYDIYGFCGLSILSEFFPHGNIEEEAVITDGYILDKEERDELEDEDLKIWNEIPSERKLLLSLQMAEGLADLHGDPLGAIVHQDVQLSQFLFNEDKTTLKLNDFNRAEFMLWDDKNGDYCKYGEGYGAGNWRSPEEYFERELNEQVDVYSFGNNMYSLLTGLWVFYDEDDYSEVQKRVKKGEKPYIDPRYTEKSLADAKLVEIIDRCFAFRPEDRPSIFEVVEFLRDAIQEVTDSR</sequence>
<evidence type="ECO:0000259" key="1">
    <source>
        <dbReference type="PROSITE" id="PS50011"/>
    </source>
</evidence>
<dbReference type="InterPro" id="IPR051681">
    <property type="entry name" value="Ser/Thr_Kinases-Pseudokinases"/>
</dbReference>
<dbReference type="GO" id="GO:0004674">
    <property type="term" value="F:protein serine/threonine kinase activity"/>
    <property type="evidence" value="ECO:0007669"/>
    <property type="project" value="TreeGrafter"/>
</dbReference>
<evidence type="ECO:0000313" key="3">
    <source>
        <dbReference type="Proteomes" id="UP000291116"/>
    </source>
</evidence>
<dbReference type="PROSITE" id="PS50011">
    <property type="entry name" value="PROTEIN_KINASE_DOM"/>
    <property type="match status" value="1"/>
</dbReference>
<accession>A0A448ZD58</accession>
<dbReference type="PANTHER" id="PTHR44329:SF214">
    <property type="entry name" value="PROTEIN KINASE DOMAIN-CONTAINING PROTEIN"/>
    <property type="match status" value="1"/>
</dbReference>
<dbReference type="SMART" id="SM00220">
    <property type="entry name" value="S_TKc"/>
    <property type="match status" value="1"/>
</dbReference>
<feature type="domain" description="Protein kinase" evidence="1">
    <location>
        <begin position="1"/>
        <end position="259"/>
    </location>
</feature>
<dbReference type="SUPFAM" id="SSF56112">
    <property type="entry name" value="Protein kinase-like (PK-like)"/>
    <property type="match status" value="1"/>
</dbReference>
<dbReference type="InterPro" id="IPR000719">
    <property type="entry name" value="Prot_kinase_dom"/>
</dbReference>
<dbReference type="InterPro" id="IPR011009">
    <property type="entry name" value="Kinase-like_dom_sf"/>
</dbReference>
<name>A0A448ZD58_9STRA</name>